<keyword evidence="3" id="KW-1185">Reference proteome</keyword>
<comment type="caution">
    <text evidence="2">The sequence shown here is derived from an EMBL/GenBank/DDBJ whole genome shotgun (WGS) entry which is preliminary data.</text>
</comment>
<dbReference type="Proteomes" id="UP000579812">
    <property type="component" value="Unassembled WGS sequence"/>
</dbReference>
<name>A0A7J6D748_9TELE</name>
<dbReference type="EMBL" id="JAAMOB010000003">
    <property type="protein sequence ID" value="KAF4115080.1"/>
    <property type="molecule type" value="Genomic_DNA"/>
</dbReference>
<organism evidence="2 3">
    <name type="scientific">Onychostoma macrolepis</name>
    <dbReference type="NCBI Taxonomy" id="369639"/>
    <lineage>
        <taxon>Eukaryota</taxon>
        <taxon>Metazoa</taxon>
        <taxon>Chordata</taxon>
        <taxon>Craniata</taxon>
        <taxon>Vertebrata</taxon>
        <taxon>Euteleostomi</taxon>
        <taxon>Actinopterygii</taxon>
        <taxon>Neopterygii</taxon>
        <taxon>Teleostei</taxon>
        <taxon>Ostariophysi</taxon>
        <taxon>Cypriniformes</taxon>
        <taxon>Cyprinidae</taxon>
        <taxon>Acrossocheilinae</taxon>
        <taxon>Onychostoma</taxon>
    </lineage>
</organism>
<feature type="compositionally biased region" description="Basic and acidic residues" evidence="1">
    <location>
        <begin position="1"/>
        <end position="11"/>
    </location>
</feature>
<feature type="region of interest" description="Disordered" evidence="1">
    <location>
        <begin position="67"/>
        <end position="86"/>
    </location>
</feature>
<feature type="compositionally biased region" description="Polar residues" evidence="1">
    <location>
        <begin position="32"/>
        <end position="44"/>
    </location>
</feature>
<dbReference type="AlphaFoldDB" id="A0A7J6D748"/>
<feature type="region of interest" description="Disordered" evidence="1">
    <location>
        <begin position="1"/>
        <end position="59"/>
    </location>
</feature>
<accession>A0A7J6D748</accession>
<evidence type="ECO:0000256" key="1">
    <source>
        <dbReference type="SAM" id="MobiDB-lite"/>
    </source>
</evidence>
<sequence>MSSATNDKDSWQVESIEESQQHPSQAEEAIQDKSNVSVCQSSRLATDFAPPPPFSSKKHVKNIDPAAAAPKRAGGPAGSARAGNSTVQSNDSVLSELSFIQSLLFDMNSRIQALEFAQHPSPLQISFSPACLPPTLQRTMGSPLALHSFHQRKPCSGTISWLRLELLMRNCLHDSVKCNHKS</sequence>
<gene>
    <name evidence="2" type="ORF">G5714_002569</name>
</gene>
<protein>
    <submittedName>
        <fullName evidence="2">Uncharacterized protein</fullName>
    </submittedName>
</protein>
<feature type="compositionally biased region" description="Low complexity" evidence="1">
    <location>
        <begin position="67"/>
        <end position="83"/>
    </location>
</feature>
<reference evidence="2 3" key="1">
    <citation type="submission" date="2020-04" db="EMBL/GenBank/DDBJ databases">
        <title>Chromosome-level genome assembly of a cyprinid fish Onychostoma macrolepis by integration of Nanopore Sequencing, Bionano and Hi-C technology.</title>
        <authorList>
            <person name="Wang D."/>
        </authorList>
    </citation>
    <scope>NUCLEOTIDE SEQUENCE [LARGE SCALE GENOMIC DNA]</scope>
    <source>
        <strain evidence="2">SWU-2019</strain>
        <tissue evidence="2">Muscle</tissue>
    </source>
</reference>
<evidence type="ECO:0000313" key="3">
    <source>
        <dbReference type="Proteomes" id="UP000579812"/>
    </source>
</evidence>
<proteinExistence type="predicted"/>
<evidence type="ECO:0000313" key="2">
    <source>
        <dbReference type="EMBL" id="KAF4115080.1"/>
    </source>
</evidence>